<dbReference type="OrthoDB" id="9776275at2"/>
<dbReference type="Proteomes" id="UP000283734">
    <property type="component" value="Unassembled WGS sequence"/>
</dbReference>
<keyword evidence="3" id="KW-1185">Reference proteome</keyword>
<name>A0A418XUH4_9GAMM</name>
<proteinExistence type="predicted"/>
<dbReference type="AlphaFoldDB" id="A0A418XUH4"/>
<dbReference type="InterPro" id="IPR037107">
    <property type="entry name" value="Put_OMP_sf"/>
</dbReference>
<evidence type="ECO:0000256" key="1">
    <source>
        <dbReference type="SAM" id="SignalP"/>
    </source>
</evidence>
<accession>A0A418XUH4</accession>
<evidence type="ECO:0000313" key="2">
    <source>
        <dbReference type="EMBL" id="RJG16393.1"/>
    </source>
</evidence>
<dbReference type="RefSeq" id="WP_119918440.1">
    <property type="nucleotide sequence ID" value="NZ_QYYA01000005.1"/>
</dbReference>
<keyword evidence="1" id="KW-0732">Signal</keyword>
<dbReference type="Gene3D" id="2.40.128.140">
    <property type="entry name" value="Outer membrane protein"/>
    <property type="match status" value="1"/>
</dbReference>
<feature type="chain" id="PRO_5019478160" evidence="1">
    <location>
        <begin position="32"/>
        <end position="381"/>
    </location>
</feature>
<evidence type="ECO:0000313" key="3">
    <source>
        <dbReference type="Proteomes" id="UP000283734"/>
    </source>
</evidence>
<dbReference type="EMBL" id="QYYA01000005">
    <property type="protein sequence ID" value="RJG16393.1"/>
    <property type="molecule type" value="Genomic_DNA"/>
</dbReference>
<dbReference type="InterPro" id="IPR018707">
    <property type="entry name" value="LpxR"/>
</dbReference>
<organism evidence="2 3">
    <name type="scientific">Alcanivorax profundi</name>
    <dbReference type="NCBI Taxonomy" id="2338368"/>
    <lineage>
        <taxon>Bacteria</taxon>
        <taxon>Pseudomonadati</taxon>
        <taxon>Pseudomonadota</taxon>
        <taxon>Gammaproteobacteria</taxon>
        <taxon>Oceanospirillales</taxon>
        <taxon>Alcanivoracaceae</taxon>
        <taxon>Alcanivorax</taxon>
    </lineage>
</organism>
<feature type="signal peptide" evidence="1">
    <location>
        <begin position="1"/>
        <end position="31"/>
    </location>
</feature>
<comment type="caution">
    <text evidence="2">The sequence shown here is derived from an EMBL/GenBank/DDBJ whole genome shotgun (WGS) entry which is preliminary data.</text>
</comment>
<reference evidence="2 3" key="1">
    <citation type="submission" date="2018-09" db="EMBL/GenBank/DDBJ databases">
        <title>Alcanivorax profundi sp. nov., isolated from 1000 m-depth seawater of the Mariana Trench.</title>
        <authorList>
            <person name="Liu J."/>
        </authorList>
    </citation>
    <scope>NUCLEOTIDE SEQUENCE [LARGE SCALE GENOMIC DNA]</scope>
    <source>
        <strain evidence="2 3">MTEO17</strain>
    </source>
</reference>
<gene>
    <name evidence="2" type="ORF">D4A39_14130</name>
</gene>
<dbReference type="Pfam" id="PF09982">
    <property type="entry name" value="LpxR"/>
    <property type="match status" value="1"/>
</dbReference>
<sequence length="381" mass="41521">MRKKRKKPALPQTCAALLTAAALLIPVTADAGEQPPSLRLAMVGNPAHAPYRQPVSQTATDSEENTGSWSFTLDNDALVPGSRDQDYTYGLSVAATGTKARDFALSLDTPLGWIDRGIGVDGIGNTSELGHSFEAGLFGFTPEDKSIAAPQYDDRPYASLLYASSSRIQVNPQDKVAWHSTLTVGALGLDLAGNLQNSFHKAIGSEHAEGWNHQISDGGEPTARYSLARQKTLPFSTDNLEVKSTVEGSVGYITEARWSLSFRAGKLRAPWWQSNPELARYGERNSTNSMEQGSEHYLWGGISLVGRAYNVFLQGQFRDSDVSYDSDEINQAIAEAWLGYTWGFGDGYRLSYVLRGHTSELKEGVGDRNVLWGGLVFAKSF</sequence>
<protein>
    <submittedName>
        <fullName evidence="2">Lipid A deacylase LpxR family protein</fullName>
    </submittedName>
</protein>